<dbReference type="EMBL" id="PKFO01000004">
    <property type="protein sequence ID" value="PVH20981.1"/>
    <property type="molecule type" value="Genomic_DNA"/>
</dbReference>
<dbReference type="GeneID" id="37009827"/>
<gene>
    <name evidence="3" type="ORF">CXQ85_004497</name>
</gene>
<feature type="compositionally biased region" description="Low complexity" evidence="1">
    <location>
        <begin position="72"/>
        <end position="84"/>
    </location>
</feature>
<dbReference type="VEuPathDB" id="FungiDB:CXQ85_004497"/>
<evidence type="ECO:0000313" key="4">
    <source>
        <dbReference type="Proteomes" id="UP000244309"/>
    </source>
</evidence>
<evidence type="ECO:0000313" key="3">
    <source>
        <dbReference type="EMBL" id="PVH20981.1"/>
    </source>
</evidence>
<accession>A0A2V1AVS4</accession>
<protein>
    <submittedName>
        <fullName evidence="3">Uncharacterized protein</fullName>
    </submittedName>
</protein>
<dbReference type="AlphaFoldDB" id="A0A2V1AVS4"/>
<proteinExistence type="predicted"/>
<reference evidence="3 4" key="1">
    <citation type="submission" date="2017-12" db="EMBL/GenBank/DDBJ databases">
        <title>Genome Sequence of a Multidrug-Resistant Candida haemulonii Isolate from a Patient with Chronic Leg Ulcers in Israel.</title>
        <authorList>
            <person name="Chow N.A."/>
            <person name="Gade L."/>
            <person name="Batra D."/>
            <person name="Rowe L.A."/>
            <person name="Ben-Ami R."/>
            <person name="Loparev V.N."/>
            <person name="Litvintseva A.P."/>
        </authorList>
    </citation>
    <scope>NUCLEOTIDE SEQUENCE [LARGE SCALE GENOMIC DNA]</scope>
    <source>
        <strain evidence="3 4">B11899</strain>
    </source>
</reference>
<feature type="compositionally biased region" description="Pro residues" evidence="1">
    <location>
        <begin position="92"/>
        <end position="106"/>
    </location>
</feature>
<feature type="region of interest" description="Disordered" evidence="1">
    <location>
        <begin position="45"/>
        <end position="113"/>
    </location>
</feature>
<feature type="transmembrane region" description="Helical" evidence="2">
    <location>
        <begin position="16"/>
        <end position="36"/>
    </location>
</feature>
<sequence length="113" mass="12977">MYIPERRLAKRAPAESIVGVVILCIILIIVAIAFVTRRHVHSFFKRKNSRPFNQEQQPPRPPQRVATYQPRQVSQTQFQTQSQTLDGLQPVSTPPPKYEPPPPPYPAHLRDES</sequence>
<dbReference type="RefSeq" id="XP_025341921.1">
    <property type="nucleotide sequence ID" value="XM_025488113.1"/>
</dbReference>
<keyword evidence="2" id="KW-0472">Membrane</keyword>
<organism evidence="3 4">
    <name type="scientific">Candidozyma haemuli</name>
    <dbReference type="NCBI Taxonomy" id="45357"/>
    <lineage>
        <taxon>Eukaryota</taxon>
        <taxon>Fungi</taxon>
        <taxon>Dikarya</taxon>
        <taxon>Ascomycota</taxon>
        <taxon>Saccharomycotina</taxon>
        <taxon>Pichiomycetes</taxon>
        <taxon>Metschnikowiaceae</taxon>
        <taxon>Candidozyma</taxon>
    </lineage>
</organism>
<keyword evidence="2" id="KW-1133">Transmembrane helix</keyword>
<dbReference type="Proteomes" id="UP000244309">
    <property type="component" value="Unassembled WGS sequence"/>
</dbReference>
<evidence type="ECO:0000256" key="1">
    <source>
        <dbReference type="SAM" id="MobiDB-lite"/>
    </source>
</evidence>
<name>A0A2V1AVS4_9ASCO</name>
<evidence type="ECO:0000256" key="2">
    <source>
        <dbReference type="SAM" id="Phobius"/>
    </source>
</evidence>
<comment type="caution">
    <text evidence="3">The sequence shown here is derived from an EMBL/GenBank/DDBJ whole genome shotgun (WGS) entry which is preliminary data.</text>
</comment>
<keyword evidence="4" id="KW-1185">Reference proteome</keyword>
<keyword evidence="2" id="KW-0812">Transmembrane</keyword>